<evidence type="ECO:0000256" key="5">
    <source>
        <dbReference type="ARBA" id="ARBA00022989"/>
    </source>
</evidence>
<feature type="transmembrane region" description="Helical" evidence="7">
    <location>
        <begin position="284"/>
        <end position="303"/>
    </location>
</feature>
<feature type="transmembrane region" description="Helical" evidence="7">
    <location>
        <begin position="172"/>
        <end position="192"/>
    </location>
</feature>
<evidence type="ECO:0000313" key="10">
    <source>
        <dbReference type="Proteomes" id="UP000013270"/>
    </source>
</evidence>
<dbReference type="GO" id="GO:0022857">
    <property type="term" value="F:transmembrane transporter activity"/>
    <property type="evidence" value="ECO:0007669"/>
    <property type="project" value="InterPro"/>
</dbReference>
<evidence type="ECO:0000256" key="4">
    <source>
        <dbReference type="ARBA" id="ARBA00022692"/>
    </source>
</evidence>
<feature type="transmembrane region" description="Helical" evidence="7">
    <location>
        <begin position="220"/>
        <end position="243"/>
    </location>
</feature>
<protein>
    <recommendedName>
        <fullName evidence="8">Major facilitator superfamily (MFS) profile domain-containing protein</fullName>
    </recommendedName>
</protein>
<keyword evidence="4 7" id="KW-0812">Transmembrane</keyword>
<dbReference type="InterPro" id="IPR020846">
    <property type="entry name" value="MFS_dom"/>
</dbReference>
<keyword evidence="3" id="KW-1003">Cell membrane</keyword>
<proteinExistence type="predicted"/>
<keyword evidence="2" id="KW-0813">Transport</keyword>
<dbReference type="PATRIC" id="fig|1217651.3.peg.1246"/>
<evidence type="ECO:0000259" key="8">
    <source>
        <dbReference type="PROSITE" id="PS50850"/>
    </source>
</evidence>
<evidence type="ECO:0000256" key="6">
    <source>
        <dbReference type="ARBA" id="ARBA00023136"/>
    </source>
</evidence>
<feature type="transmembrane region" description="Helical" evidence="7">
    <location>
        <begin position="255"/>
        <end position="277"/>
    </location>
</feature>
<dbReference type="PROSITE" id="PS50850">
    <property type="entry name" value="MFS"/>
    <property type="match status" value="1"/>
</dbReference>
<feature type="transmembrane region" description="Helical" evidence="7">
    <location>
        <begin position="345"/>
        <end position="367"/>
    </location>
</feature>
<evidence type="ECO:0000256" key="2">
    <source>
        <dbReference type="ARBA" id="ARBA00022448"/>
    </source>
</evidence>
<dbReference type="HOGENOM" id="CLU_038683_0_1_6"/>
<accession>N8YSZ2</accession>
<feature type="transmembrane region" description="Helical" evidence="7">
    <location>
        <begin position="379"/>
        <end position="396"/>
    </location>
</feature>
<dbReference type="InterPro" id="IPR050171">
    <property type="entry name" value="MFS_Transporters"/>
</dbReference>
<dbReference type="GO" id="GO:0005886">
    <property type="term" value="C:plasma membrane"/>
    <property type="evidence" value="ECO:0007669"/>
    <property type="project" value="UniProtKB-SubCell"/>
</dbReference>
<organism evidence="9 10">
    <name type="scientific">Acinetobacter bereziniae NIPH 3</name>
    <dbReference type="NCBI Taxonomy" id="1217651"/>
    <lineage>
        <taxon>Bacteria</taxon>
        <taxon>Pseudomonadati</taxon>
        <taxon>Pseudomonadota</taxon>
        <taxon>Gammaproteobacteria</taxon>
        <taxon>Moraxellales</taxon>
        <taxon>Moraxellaceae</taxon>
        <taxon>Acinetobacter</taxon>
    </lineage>
</organism>
<dbReference type="Gene3D" id="1.20.1250.20">
    <property type="entry name" value="MFS general substrate transporter like domains"/>
    <property type="match status" value="1"/>
</dbReference>
<sequence>MMSNSNNLNHQMTSFKFSPQTALFTHTFTLMAFLAASSAPTPLYRLYQQQFHFSPVLLTLIFATYAFALLATLLVMGSLSDYIGRKPVIFTALFLQIISMGFFLFASNIEMLFIARALQGIATALAASTFGAALLDLSKTHGSLINSISPMLGMAIGMLMTCIVLATSTHALTLIFEIFIFIFFCTLCIAYFSPETAEKRSGAFSSLKPRLTVPPQARKALWIVSPINISLWMVSGFFLSLMPSLLAQAFKVQSAWLNGMMFITLTISGAIGILALRSAKTLKILTTGSLSILFGAAIILSGIHFSLTLLLFIGSVVTGVGFGTGFMGAIRTVMPLALPEQRAGLMATFYVESYLAFSIPAIIAGYFVSHVGLTFTADIYILMIILLASLALMFAFKHRKNII</sequence>
<dbReference type="Pfam" id="PF07690">
    <property type="entry name" value="MFS_1"/>
    <property type="match status" value="1"/>
</dbReference>
<evidence type="ECO:0000256" key="7">
    <source>
        <dbReference type="SAM" id="Phobius"/>
    </source>
</evidence>
<comment type="caution">
    <text evidence="9">The sequence shown here is derived from an EMBL/GenBank/DDBJ whole genome shotgun (WGS) entry which is preliminary data.</text>
</comment>
<dbReference type="InterPro" id="IPR011701">
    <property type="entry name" value="MFS"/>
</dbReference>
<dbReference type="RefSeq" id="WP_004829501.1">
    <property type="nucleotide sequence ID" value="NZ_KB849467.1"/>
</dbReference>
<feature type="transmembrane region" description="Helical" evidence="7">
    <location>
        <begin position="54"/>
        <end position="76"/>
    </location>
</feature>
<feature type="domain" description="Major facilitator superfamily (MFS) profile" evidence="8">
    <location>
        <begin position="21"/>
        <end position="400"/>
    </location>
</feature>
<comment type="subcellular location">
    <subcellularLocation>
        <location evidence="1">Cell membrane</location>
        <topology evidence="1">Multi-pass membrane protein</topology>
    </subcellularLocation>
</comment>
<evidence type="ECO:0000256" key="3">
    <source>
        <dbReference type="ARBA" id="ARBA00022475"/>
    </source>
</evidence>
<dbReference type="AlphaFoldDB" id="N8YSZ2"/>
<reference evidence="9 10" key="1">
    <citation type="submission" date="2013-02" db="EMBL/GenBank/DDBJ databases">
        <title>The Genome Sequence of Acinetobacter bereziniae NIPH 3.</title>
        <authorList>
            <consortium name="The Broad Institute Genome Sequencing Platform"/>
            <consortium name="The Broad Institute Genome Sequencing Center for Infectious Disease"/>
            <person name="Cerqueira G."/>
            <person name="Feldgarden M."/>
            <person name="Courvalin P."/>
            <person name="Perichon B."/>
            <person name="Grillot-Courvalin C."/>
            <person name="Clermont D."/>
            <person name="Rocha E."/>
            <person name="Yoon E.-J."/>
            <person name="Nemec A."/>
            <person name="Walker B."/>
            <person name="Young S.K."/>
            <person name="Zeng Q."/>
            <person name="Gargeya S."/>
            <person name="Fitzgerald M."/>
            <person name="Haas B."/>
            <person name="Abouelleil A."/>
            <person name="Alvarado L."/>
            <person name="Arachchi H.M."/>
            <person name="Berlin A.M."/>
            <person name="Chapman S.B."/>
            <person name="Dewar J."/>
            <person name="Goldberg J."/>
            <person name="Griggs A."/>
            <person name="Gujja S."/>
            <person name="Hansen M."/>
            <person name="Howarth C."/>
            <person name="Imamovic A."/>
            <person name="Larimer J."/>
            <person name="McCowan C."/>
            <person name="Murphy C."/>
            <person name="Neiman D."/>
            <person name="Pearson M."/>
            <person name="Priest M."/>
            <person name="Roberts A."/>
            <person name="Saif S."/>
            <person name="Shea T."/>
            <person name="Sisk P."/>
            <person name="Sykes S."/>
            <person name="Wortman J."/>
            <person name="Nusbaum C."/>
            <person name="Birren B."/>
        </authorList>
    </citation>
    <scope>NUCLEOTIDE SEQUENCE [LARGE SCALE GENOMIC DNA]</scope>
    <source>
        <strain evidence="9 10">NIPH 3</strain>
    </source>
</reference>
<evidence type="ECO:0000256" key="1">
    <source>
        <dbReference type="ARBA" id="ARBA00004651"/>
    </source>
</evidence>
<dbReference type="SUPFAM" id="SSF103473">
    <property type="entry name" value="MFS general substrate transporter"/>
    <property type="match status" value="1"/>
</dbReference>
<feature type="transmembrane region" description="Helical" evidence="7">
    <location>
        <begin position="88"/>
        <end position="107"/>
    </location>
</feature>
<gene>
    <name evidence="9" type="ORF">F963_01274</name>
</gene>
<dbReference type="Proteomes" id="UP000013270">
    <property type="component" value="Unassembled WGS sequence"/>
</dbReference>
<dbReference type="PANTHER" id="PTHR23517">
    <property type="entry name" value="RESISTANCE PROTEIN MDTM, PUTATIVE-RELATED-RELATED"/>
    <property type="match status" value="1"/>
</dbReference>
<feature type="transmembrane region" description="Helical" evidence="7">
    <location>
        <begin position="147"/>
        <end position="166"/>
    </location>
</feature>
<name>N8YSZ2_ACIBZ</name>
<dbReference type="InterPro" id="IPR036259">
    <property type="entry name" value="MFS_trans_sf"/>
</dbReference>
<dbReference type="PANTHER" id="PTHR23517:SF13">
    <property type="entry name" value="MAJOR FACILITATOR SUPERFAMILY MFS_1"/>
    <property type="match status" value="1"/>
</dbReference>
<feature type="transmembrane region" description="Helical" evidence="7">
    <location>
        <begin position="113"/>
        <end position="135"/>
    </location>
</feature>
<dbReference type="EMBL" id="APPK01000025">
    <property type="protein sequence ID" value="ENV22658.1"/>
    <property type="molecule type" value="Genomic_DNA"/>
</dbReference>
<evidence type="ECO:0000313" key="9">
    <source>
        <dbReference type="EMBL" id="ENV22658.1"/>
    </source>
</evidence>
<keyword evidence="5 7" id="KW-1133">Transmembrane helix</keyword>
<feature type="transmembrane region" description="Helical" evidence="7">
    <location>
        <begin position="309"/>
        <end position="333"/>
    </location>
</feature>
<keyword evidence="6 7" id="KW-0472">Membrane</keyword>